<dbReference type="GeneID" id="9187769"/>
<dbReference type="HOGENOM" id="CLU_2147698_0_0_1"/>
<accession>D5GAQ9</accession>
<dbReference type="InParanoid" id="D5GAQ9"/>
<dbReference type="EMBL" id="FN430085">
    <property type="protein sequence ID" value="CAZ81602.1"/>
    <property type="molecule type" value="Genomic_DNA"/>
</dbReference>
<proteinExistence type="predicted"/>
<gene>
    <name evidence="1" type="ORF">GSTUM_00003746001</name>
</gene>
<organism evidence="1 2">
    <name type="scientific">Tuber melanosporum (strain Mel28)</name>
    <name type="common">Perigord black truffle</name>
    <dbReference type="NCBI Taxonomy" id="656061"/>
    <lineage>
        <taxon>Eukaryota</taxon>
        <taxon>Fungi</taxon>
        <taxon>Dikarya</taxon>
        <taxon>Ascomycota</taxon>
        <taxon>Pezizomycotina</taxon>
        <taxon>Pezizomycetes</taxon>
        <taxon>Pezizales</taxon>
        <taxon>Tuberaceae</taxon>
        <taxon>Tuber</taxon>
    </lineage>
</organism>
<reference evidence="1 2" key="1">
    <citation type="journal article" date="2010" name="Nature">
        <title>Perigord black truffle genome uncovers evolutionary origins and mechanisms of symbiosis.</title>
        <authorList>
            <person name="Martin F."/>
            <person name="Kohler A."/>
            <person name="Murat C."/>
            <person name="Balestrini R."/>
            <person name="Coutinho P.M."/>
            <person name="Jaillon O."/>
            <person name="Montanini B."/>
            <person name="Morin E."/>
            <person name="Noel B."/>
            <person name="Percudani R."/>
            <person name="Porcel B."/>
            <person name="Rubini A."/>
            <person name="Amicucci A."/>
            <person name="Amselem J."/>
            <person name="Anthouard V."/>
            <person name="Arcioni S."/>
            <person name="Artiguenave F."/>
            <person name="Aury J.M."/>
            <person name="Ballario P."/>
            <person name="Bolchi A."/>
            <person name="Brenna A."/>
            <person name="Brun A."/>
            <person name="Buee M."/>
            <person name="Cantarel B."/>
            <person name="Chevalier G."/>
            <person name="Couloux A."/>
            <person name="Da Silva C."/>
            <person name="Denoeud F."/>
            <person name="Duplessis S."/>
            <person name="Ghignone S."/>
            <person name="Hilselberger B."/>
            <person name="Iotti M."/>
            <person name="Marcais B."/>
            <person name="Mello A."/>
            <person name="Miranda M."/>
            <person name="Pacioni G."/>
            <person name="Quesneville H."/>
            <person name="Riccioni C."/>
            <person name="Ruotolo R."/>
            <person name="Splivallo R."/>
            <person name="Stocchi V."/>
            <person name="Tisserant E."/>
            <person name="Viscomi A.R."/>
            <person name="Zambonelli A."/>
            <person name="Zampieri E."/>
            <person name="Henrissat B."/>
            <person name="Lebrun M.H."/>
            <person name="Paolocci F."/>
            <person name="Bonfante P."/>
            <person name="Ottonello S."/>
            <person name="Wincker P."/>
        </authorList>
    </citation>
    <scope>NUCLEOTIDE SEQUENCE [LARGE SCALE GENOMIC DNA]</scope>
    <source>
        <strain evidence="1 2">Mel28</strain>
    </source>
</reference>
<dbReference type="RefSeq" id="XP_002837411.1">
    <property type="nucleotide sequence ID" value="XM_002837365.1"/>
</dbReference>
<protein>
    <submittedName>
        <fullName evidence="1">(Perigord truffle) hypothetical protein</fullName>
    </submittedName>
</protein>
<dbReference type="Proteomes" id="UP000006911">
    <property type="component" value="Unassembled WGS sequence"/>
</dbReference>
<evidence type="ECO:0000313" key="2">
    <source>
        <dbReference type="Proteomes" id="UP000006911"/>
    </source>
</evidence>
<keyword evidence="2" id="KW-1185">Reference proteome</keyword>
<dbReference type="AlphaFoldDB" id="D5GAQ9"/>
<sequence length="112" mass="12496">MRFWGLLPSSVQYDSRFFFSSSSSPSHLCSYIAVSSFTDHVYQTTETPSCRPLHSAYGNSIAARYLYRYSSTHSLAVKGKVFLTRTGFTSTVPYAYCMEEGKGGKAKECKEG</sequence>
<name>D5GAQ9_TUBMM</name>
<dbReference type="KEGG" id="tml:GSTUM_00003746001"/>
<evidence type="ECO:0000313" key="1">
    <source>
        <dbReference type="EMBL" id="CAZ81602.1"/>
    </source>
</evidence>